<dbReference type="SUPFAM" id="SSF56112">
    <property type="entry name" value="Protein kinase-like (PK-like)"/>
    <property type="match status" value="1"/>
</dbReference>
<feature type="domain" description="NACHT" evidence="4">
    <location>
        <begin position="337"/>
        <end position="479"/>
    </location>
</feature>
<proteinExistence type="predicted"/>
<keyword evidence="6" id="KW-1185">Reference proteome</keyword>
<sequence>MVMFSPLVFDKMGSITTNKSGGIDIGPMYDWLHDDVKVGASGGPFDSETAFWEENQTLDSGDNVWAKGKTKVMGAIMACYMQRNTEREQPGFVLCPPDFNYQNIMVDEEGDITGLIDWDLAHIVPRVDSPETLGRYRDFYAEQMGEALAWQGDWALAKNAHIAEVVWTAALIPMNRCYICAKFIQHCLGNHVNGIRVLHDIGDDEYEEEDWSKLQNALESLVSMGEKREFSLPRFHRFFERTTQGNQYNNHGSGSQYVASGNQNINTGSGSQYNAGIINFNSAQDSDASLLNDLYVTDPTADKIRIERTKGGILRDSYSWILGHPDFRRWQTDAGSRLLWVKGDPGKGKTMLLCGIIDELEKQKKEPVFFFCQATDGRINTANAVVRGLLHMLLKRRPSLLVHVREEYKHAGKQLFEDANAWDTMCRILARMLAETGHQLDNIIFLIDGLDECTKGLDELLNFIVKISSTSTKIIVSSRNWSSIGEAMDAAEQKVPIWLELNDDAISAAVLNYIKHKVEELAQKKKYDETLRDEVQQYLASNSNNTFLWVSLVSQQLDKVAKRHARTSLSKMPRDLNALYDRMLNQMLESDDAVACKEILAVVSVAYRPVSLVELVSLTTSLEDFSDDKDSMKDIIGECGSLVTLGPEDDIIYIVHQSAKDFLTEHARRIIMPHGISYQHRLLLSRSLEVMSKTLDYDIYQLESPGTLIEEIAIPTPDPLEPIRYACLNWTRHAEDGDPSLAEYRQVYSFLTEHYLHWLEAMSLLKSIYECIDCLSQLKSINQSFAVPLELQRLVNDAVRGLLALGMKTFLDGLNKLRIWNLTTDQCLEIVAEREEEIRGLRFSPTGNLLASHSRNGLIRVRQAETWNVVQILSASGYDNVKNVVFSNDNRYFALGHHDGTIFLWEFRTARLLWRVGDGHHHSIDPVCVAFCPNGAEIMSAHADHTVKFWDLMTGSCLRTIVLGEAKDMEPSTAMVFSADLTKLASSSGVIKIWDLVSVSPPATTGWGMDLILSLAYSSEGNRLVSVSQGGIKLWNAETGQHLQTFCHSTEIHASDITSVTFSGGIVLLATTASLLSDYPSRRYLTLQNMTNGTLLQTLSAEDEISAISFSADSSLLAMAFAHTENVKIWDIAAGQWRTKLALDLTHPDGFHCHYFNFSGIRPQRHLVVEAIENDRNGPATISLTRPSKPLRIPGFSVQTDAAWIKKNGKNILWLPPDYRTYVFANRGQSMALGLESGRILFLRFA</sequence>
<dbReference type="Pfam" id="PF00400">
    <property type="entry name" value="WD40"/>
    <property type="match status" value="3"/>
</dbReference>
<dbReference type="Gene3D" id="3.90.1200.10">
    <property type="match status" value="1"/>
</dbReference>
<dbReference type="InterPro" id="IPR001680">
    <property type="entry name" value="WD40_rpt"/>
</dbReference>
<comment type="caution">
    <text evidence="5">The sequence shown here is derived from an EMBL/GenBank/DDBJ whole genome shotgun (WGS) entry which is preliminary data.</text>
</comment>
<evidence type="ECO:0000259" key="4">
    <source>
        <dbReference type="PROSITE" id="PS50837"/>
    </source>
</evidence>
<evidence type="ECO:0000256" key="2">
    <source>
        <dbReference type="ARBA" id="ARBA00022737"/>
    </source>
</evidence>
<keyword evidence="2" id="KW-0677">Repeat</keyword>
<dbReference type="SUPFAM" id="SSF52540">
    <property type="entry name" value="P-loop containing nucleoside triphosphate hydrolases"/>
    <property type="match status" value="1"/>
</dbReference>
<dbReference type="PROSITE" id="PS00678">
    <property type="entry name" value="WD_REPEATS_1"/>
    <property type="match status" value="1"/>
</dbReference>
<dbReference type="InterPro" id="IPR056884">
    <property type="entry name" value="NPHP3-like_N"/>
</dbReference>
<dbReference type="Pfam" id="PF24883">
    <property type="entry name" value="NPHP3_N"/>
    <property type="match status" value="1"/>
</dbReference>
<dbReference type="InterPro" id="IPR027417">
    <property type="entry name" value="P-loop_NTPase"/>
</dbReference>
<dbReference type="SUPFAM" id="SSF50978">
    <property type="entry name" value="WD40 repeat-like"/>
    <property type="match status" value="1"/>
</dbReference>
<dbReference type="InterPro" id="IPR007111">
    <property type="entry name" value="NACHT_NTPase"/>
</dbReference>
<accession>A0A8H6J3N3</accession>
<feature type="repeat" description="WD" evidence="3">
    <location>
        <begin position="874"/>
        <end position="915"/>
    </location>
</feature>
<reference evidence="5" key="1">
    <citation type="journal article" date="2020" name="Phytopathology">
        <title>Genome Sequence Resources of Colletotrichum truncatum, C. plurivorum, C. musicola, and C. sojae: Four Species Pathogenic to Soybean (Glycine max).</title>
        <authorList>
            <person name="Rogerio F."/>
            <person name="Boufleur T.R."/>
            <person name="Ciampi-Guillardi M."/>
            <person name="Sukno S.A."/>
            <person name="Thon M.R."/>
            <person name="Massola Junior N.S."/>
            <person name="Baroncelli R."/>
        </authorList>
    </citation>
    <scope>NUCLEOTIDE SEQUENCE</scope>
    <source>
        <strain evidence="5">LFN0074</strain>
    </source>
</reference>
<feature type="repeat" description="WD" evidence="3">
    <location>
        <begin position="919"/>
        <end position="960"/>
    </location>
</feature>
<dbReference type="OrthoDB" id="538223at2759"/>
<protein>
    <submittedName>
        <fullName evidence="5">Nacht and wd domain protein</fullName>
    </submittedName>
</protein>
<evidence type="ECO:0000313" key="6">
    <source>
        <dbReference type="Proteomes" id="UP000639643"/>
    </source>
</evidence>
<keyword evidence="1 3" id="KW-0853">WD repeat</keyword>
<dbReference type="Gene3D" id="3.40.50.300">
    <property type="entry name" value="P-loop containing nucleotide triphosphate hydrolases"/>
    <property type="match status" value="1"/>
</dbReference>
<evidence type="ECO:0000256" key="3">
    <source>
        <dbReference type="PROSITE-ProRule" id="PRU00221"/>
    </source>
</evidence>
<dbReference type="PROSITE" id="PS50082">
    <property type="entry name" value="WD_REPEATS_2"/>
    <property type="match status" value="2"/>
</dbReference>
<dbReference type="InterPro" id="IPR036322">
    <property type="entry name" value="WD40_repeat_dom_sf"/>
</dbReference>
<organism evidence="5 6">
    <name type="scientific">Colletotrichum musicola</name>
    <dbReference type="NCBI Taxonomy" id="2175873"/>
    <lineage>
        <taxon>Eukaryota</taxon>
        <taxon>Fungi</taxon>
        <taxon>Dikarya</taxon>
        <taxon>Ascomycota</taxon>
        <taxon>Pezizomycotina</taxon>
        <taxon>Sordariomycetes</taxon>
        <taxon>Hypocreomycetidae</taxon>
        <taxon>Glomerellales</taxon>
        <taxon>Glomerellaceae</taxon>
        <taxon>Colletotrichum</taxon>
        <taxon>Colletotrichum orchidearum species complex</taxon>
    </lineage>
</organism>
<dbReference type="SMART" id="SM00320">
    <property type="entry name" value="WD40"/>
    <property type="match status" value="6"/>
</dbReference>
<dbReference type="InterPro" id="IPR011009">
    <property type="entry name" value="Kinase-like_dom_sf"/>
</dbReference>
<name>A0A8H6J3N3_9PEZI</name>
<dbReference type="PROSITE" id="PS50837">
    <property type="entry name" value="NACHT"/>
    <property type="match status" value="1"/>
</dbReference>
<dbReference type="InterPro" id="IPR019775">
    <property type="entry name" value="WD40_repeat_CS"/>
</dbReference>
<dbReference type="AlphaFoldDB" id="A0A8H6J3N3"/>
<dbReference type="PANTHER" id="PTHR10039">
    <property type="entry name" value="AMELOGENIN"/>
    <property type="match status" value="1"/>
</dbReference>
<dbReference type="Gene3D" id="2.130.10.10">
    <property type="entry name" value="YVTN repeat-like/Quinoprotein amine dehydrogenase"/>
    <property type="match status" value="2"/>
</dbReference>
<gene>
    <name evidence="5" type="ORF">CMUS01_14502</name>
</gene>
<evidence type="ECO:0000256" key="1">
    <source>
        <dbReference type="ARBA" id="ARBA00022574"/>
    </source>
</evidence>
<dbReference type="Pfam" id="PF22939">
    <property type="entry name" value="WHD_GPIID"/>
    <property type="match status" value="1"/>
</dbReference>
<dbReference type="PANTHER" id="PTHR10039:SF14">
    <property type="entry name" value="NACHT DOMAIN-CONTAINING PROTEIN"/>
    <property type="match status" value="1"/>
</dbReference>
<dbReference type="InterPro" id="IPR015943">
    <property type="entry name" value="WD40/YVTN_repeat-like_dom_sf"/>
</dbReference>
<evidence type="ECO:0000313" key="5">
    <source>
        <dbReference type="EMBL" id="KAF6805919.1"/>
    </source>
</evidence>
<dbReference type="EMBL" id="WIGM01001051">
    <property type="protein sequence ID" value="KAF6805919.1"/>
    <property type="molecule type" value="Genomic_DNA"/>
</dbReference>
<dbReference type="InterPro" id="IPR054471">
    <property type="entry name" value="GPIID_WHD"/>
</dbReference>
<dbReference type="Proteomes" id="UP000639643">
    <property type="component" value="Unassembled WGS sequence"/>
</dbReference>